<feature type="region of interest" description="Disordered" evidence="1">
    <location>
        <begin position="98"/>
        <end position="137"/>
    </location>
</feature>
<sequence>MMSQKKVQKWKRAVPIKRPDNIISSDFSETIPFRPSYDEKKVPVDMFRLLSMDYARQWHIEKQEIKEVIVISNEPVFLQRRYVIRGLLRRLQKAQMDQQHFAKKKKPEKSQEDDEKITKQKELSREPSKISVTRSSIEKIRKSIPKTTDTNIEPCGESASSVSQCSSHADLEAVCHRDDLDKRACRIGAKKSYQKDDSKNVGETKSKPETHKRKVDAVPVTTKKEETKLATAPYAATSKTQTSPAPIADTEEECICMCTCACTAFRNSENDSKSSSTLPEYKSISRDSIDDQINPPTNCHIHV</sequence>
<comment type="caution">
    <text evidence="2">The sequence shown here is derived from an EMBL/GenBank/DDBJ whole genome shotgun (WGS) entry which is preliminary data.</text>
</comment>
<proteinExistence type="predicted"/>
<evidence type="ECO:0000256" key="1">
    <source>
        <dbReference type="SAM" id="MobiDB-lite"/>
    </source>
</evidence>
<dbReference type="EMBL" id="JAPXFL010000002">
    <property type="protein sequence ID" value="KAK9510190.1"/>
    <property type="molecule type" value="Genomic_DNA"/>
</dbReference>
<feature type="region of interest" description="Disordered" evidence="1">
    <location>
        <begin position="191"/>
        <end position="226"/>
    </location>
</feature>
<keyword evidence="3" id="KW-1185">Reference proteome</keyword>
<organism evidence="2 3">
    <name type="scientific">Rhynocoris fuscipes</name>
    <dbReference type="NCBI Taxonomy" id="488301"/>
    <lineage>
        <taxon>Eukaryota</taxon>
        <taxon>Metazoa</taxon>
        <taxon>Ecdysozoa</taxon>
        <taxon>Arthropoda</taxon>
        <taxon>Hexapoda</taxon>
        <taxon>Insecta</taxon>
        <taxon>Pterygota</taxon>
        <taxon>Neoptera</taxon>
        <taxon>Paraneoptera</taxon>
        <taxon>Hemiptera</taxon>
        <taxon>Heteroptera</taxon>
        <taxon>Panheteroptera</taxon>
        <taxon>Cimicomorpha</taxon>
        <taxon>Reduviidae</taxon>
        <taxon>Harpactorinae</taxon>
        <taxon>Harpactorini</taxon>
        <taxon>Rhynocoris</taxon>
    </lineage>
</organism>
<gene>
    <name evidence="2" type="ORF">O3M35_005027</name>
</gene>
<reference evidence="2 3" key="1">
    <citation type="submission" date="2022-12" db="EMBL/GenBank/DDBJ databases">
        <title>Chromosome-level genome assembly of true bugs.</title>
        <authorList>
            <person name="Ma L."/>
            <person name="Li H."/>
        </authorList>
    </citation>
    <scope>NUCLEOTIDE SEQUENCE [LARGE SCALE GENOMIC DNA]</scope>
    <source>
        <strain evidence="2">Lab_2022b</strain>
    </source>
</reference>
<accession>A0AAW1DKG8</accession>
<evidence type="ECO:0000313" key="2">
    <source>
        <dbReference type="EMBL" id="KAK9510190.1"/>
    </source>
</evidence>
<feature type="region of interest" description="Disordered" evidence="1">
    <location>
        <begin position="268"/>
        <end position="303"/>
    </location>
</feature>
<feature type="compositionally biased region" description="Basic and acidic residues" evidence="1">
    <location>
        <begin position="193"/>
        <end position="209"/>
    </location>
</feature>
<evidence type="ECO:0000313" key="3">
    <source>
        <dbReference type="Proteomes" id="UP001461498"/>
    </source>
</evidence>
<name>A0AAW1DKG8_9HEMI</name>
<dbReference type="Proteomes" id="UP001461498">
    <property type="component" value="Unassembled WGS sequence"/>
</dbReference>
<dbReference type="AlphaFoldDB" id="A0AAW1DKG8"/>
<feature type="compositionally biased region" description="Basic and acidic residues" evidence="1">
    <location>
        <begin position="116"/>
        <end position="128"/>
    </location>
</feature>
<protein>
    <submittedName>
        <fullName evidence="2">Uncharacterized protein</fullName>
    </submittedName>
</protein>